<accession>A0A7W9S412</accession>
<name>A0A7W9S412_9HYPH</name>
<dbReference type="RefSeq" id="WP_246374734.1">
    <property type="nucleotide sequence ID" value="NZ_JACHEU010000002.1"/>
</dbReference>
<feature type="region of interest" description="Disordered" evidence="1">
    <location>
        <begin position="45"/>
        <end position="70"/>
    </location>
</feature>
<sequence>MAAVFAAALLAMSGPASAQQRPPVVQNPSEIIQLQNRIQRQQFEQQQQFNRQIDRQQVTQPPVQRPQVPAFQQNCQNQVTSSGYVRNCR</sequence>
<evidence type="ECO:0000313" key="4">
    <source>
        <dbReference type="Proteomes" id="UP000533306"/>
    </source>
</evidence>
<organism evidence="3 4">
    <name type="scientific">Aquamicrobium lusatiense</name>
    <dbReference type="NCBI Taxonomy" id="89772"/>
    <lineage>
        <taxon>Bacteria</taxon>
        <taxon>Pseudomonadati</taxon>
        <taxon>Pseudomonadota</taxon>
        <taxon>Alphaproteobacteria</taxon>
        <taxon>Hyphomicrobiales</taxon>
        <taxon>Phyllobacteriaceae</taxon>
        <taxon>Aquamicrobium</taxon>
    </lineage>
</organism>
<feature type="chain" id="PRO_5030963328" evidence="2">
    <location>
        <begin position="19"/>
        <end position="89"/>
    </location>
</feature>
<dbReference type="EMBL" id="JACHEU010000002">
    <property type="protein sequence ID" value="MBB6013701.1"/>
    <property type="molecule type" value="Genomic_DNA"/>
</dbReference>
<reference evidence="3 4" key="1">
    <citation type="submission" date="2020-08" db="EMBL/GenBank/DDBJ databases">
        <title>Genomic Encyclopedia of Type Strains, Phase IV (KMG-IV): sequencing the most valuable type-strain genomes for metagenomic binning, comparative biology and taxonomic classification.</title>
        <authorList>
            <person name="Goeker M."/>
        </authorList>
    </citation>
    <scope>NUCLEOTIDE SEQUENCE [LARGE SCALE GENOMIC DNA]</scope>
    <source>
        <strain evidence="3 4">DSM 11099</strain>
    </source>
</reference>
<keyword evidence="2" id="KW-0732">Signal</keyword>
<proteinExistence type="predicted"/>
<keyword evidence="4" id="KW-1185">Reference proteome</keyword>
<evidence type="ECO:0000256" key="2">
    <source>
        <dbReference type="SAM" id="SignalP"/>
    </source>
</evidence>
<evidence type="ECO:0000313" key="3">
    <source>
        <dbReference type="EMBL" id="MBB6013701.1"/>
    </source>
</evidence>
<comment type="caution">
    <text evidence="3">The sequence shown here is derived from an EMBL/GenBank/DDBJ whole genome shotgun (WGS) entry which is preliminary data.</text>
</comment>
<feature type="signal peptide" evidence="2">
    <location>
        <begin position="1"/>
        <end position="18"/>
    </location>
</feature>
<protein>
    <submittedName>
        <fullName evidence="3">Uncharacterized protein</fullName>
    </submittedName>
</protein>
<dbReference type="Proteomes" id="UP000533306">
    <property type="component" value="Unassembled WGS sequence"/>
</dbReference>
<gene>
    <name evidence="3" type="ORF">HNR59_003090</name>
</gene>
<evidence type="ECO:0000256" key="1">
    <source>
        <dbReference type="SAM" id="MobiDB-lite"/>
    </source>
</evidence>
<dbReference type="AlphaFoldDB" id="A0A7W9S412"/>